<evidence type="ECO:0000313" key="2">
    <source>
        <dbReference type="EMBL" id="GJT56476.1"/>
    </source>
</evidence>
<organism evidence="2 3">
    <name type="scientific">Tanacetum coccineum</name>
    <dbReference type="NCBI Taxonomy" id="301880"/>
    <lineage>
        <taxon>Eukaryota</taxon>
        <taxon>Viridiplantae</taxon>
        <taxon>Streptophyta</taxon>
        <taxon>Embryophyta</taxon>
        <taxon>Tracheophyta</taxon>
        <taxon>Spermatophyta</taxon>
        <taxon>Magnoliopsida</taxon>
        <taxon>eudicotyledons</taxon>
        <taxon>Gunneridae</taxon>
        <taxon>Pentapetalae</taxon>
        <taxon>asterids</taxon>
        <taxon>campanulids</taxon>
        <taxon>Asterales</taxon>
        <taxon>Asteraceae</taxon>
        <taxon>Asteroideae</taxon>
        <taxon>Anthemideae</taxon>
        <taxon>Anthemidinae</taxon>
        <taxon>Tanacetum</taxon>
    </lineage>
</organism>
<protein>
    <submittedName>
        <fullName evidence="2">Uncharacterized protein</fullName>
    </submittedName>
</protein>
<reference evidence="2" key="1">
    <citation type="journal article" date="2022" name="Int. J. Mol. Sci.">
        <title>Draft Genome of Tanacetum Coccineum: Genomic Comparison of Closely Related Tanacetum-Family Plants.</title>
        <authorList>
            <person name="Yamashiro T."/>
            <person name="Shiraishi A."/>
            <person name="Nakayama K."/>
            <person name="Satake H."/>
        </authorList>
    </citation>
    <scope>NUCLEOTIDE SEQUENCE</scope>
</reference>
<feature type="non-terminal residue" evidence="2">
    <location>
        <position position="447"/>
    </location>
</feature>
<keyword evidence="3" id="KW-1185">Reference proteome</keyword>
<accession>A0ABQ5EZI7</accession>
<comment type="caution">
    <text evidence="2">The sequence shown here is derived from an EMBL/GenBank/DDBJ whole genome shotgun (WGS) entry which is preliminary data.</text>
</comment>
<feature type="compositionally biased region" description="Basic and acidic residues" evidence="1">
    <location>
        <begin position="120"/>
        <end position="129"/>
    </location>
</feature>
<reference evidence="2" key="2">
    <citation type="submission" date="2022-01" db="EMBL/GenBank/DDBJ databases">
        <authorList>
            <person name="Yamashiro T."/>
            <person name="Shiraishi A."/>
            <person name="Satake H."/>
            <person name="Nakayama K."/>
        </authorList>
    </citation>
    <scope>NUCLEOTIDE SEQUENCE</scope>
</reference>
<proteinExistence type="predicted"/>
<dbReference type="EMBL" id="BQNB010016849">
    <property type="protein sequence ID" value="GJT56476.1"/>
    <property type="molecule type" value="Genomic_DNA"/>
</dbReference>
<sequence length="447" mass="49684">MIAKVDPVKYAPNDKGTQNYSIDHIIAGTDPNVLVDKTQSTKDRPGNVHTETETEKEAIYDQEFNTSPKLTSSDDATKEIKMEDLLKLVKDVSSDLMDLDSPEDDEPFIVQSDEEEEEVHVEPHARTRDTSIPQPPSLKSIKIKELTNQVLILQSQNIKLEKAQADAEAEATLFKAQPSFTNLKELPSKFNEVSGAVRDLKQYVEGLEIKVPGDLKEIHEKLDEFHSTVLGHTKQVVELKNLKLELPAGLLVLLKQVSSIQFATAIASESHTTGDQSVPSAGTRPAEGEKNITQVIITQFFQRRTEKDAAKSNMNKETVIPTKAPETTVIPPTITTTTAVIILTTLPLQSPFLPSSPNTTPQTEGESASDFKIEVKLTGSLVESSKHKHLKKFAYVNEQGETFLMPEEEIKNQKKVEQDIKADLTKKEIQLGREELIDLLGFDVVEK</sequence>
<name>A0ABQ5EZI7_9ASTR</name>
<dbReference type="Proteomes" id="UP001151760">
    <property type="component" value="Unassembled WGS sequence"/>
</dbReference>
<evidence type="ECO:0000313" key="3">
    <source>
        <dbReference type="Proteomes" id="UP001151760"/>
    </source>
</evidence>
<feature type="region of interest" description="Disordered" evidence="1">
    <location>
        <begin position="112"/>
        <end position="136"/>
    </location>
</feature>
<gene>
    <name evidence="2" type="ORF">Tco_0991530</name>
</gene>
<evidence type="ECO:0000256" key="1">
    <source>
        <dbReference type="SAM" id="MobiDB-lite"/>
    </source>
</evidence>